<feature type="compositionally biased region" description="Basic and acidic residues" evidence="1">
    <location>
        <begin position="1"/>
        <end position="12"/>
    </location>
</feature>
<keyword evidence="4" id="KW-1185">Reference proteome</keyword>
<reference evidence="3 4" key="1">
    <citation type="submission" date="2016-07" db="EMBL/GenBank/DDBJ databases">
        <title>Pervasive Adenine N6-methylation of Active Genes in Fungi.</title>
        <authorList>
            <consortium name="DOE Joint Genome Institute"/>
            <person name="Mondo S.J."/>
            <person name="Dannebaum R.O."/>
            <person name="Kuo R.C."/>
            <person name="Labutti K."/>
            <person name="Haridas S."/>
            <person name="Kuo A."/>
            <person name="Salamov A."/>
            <person name="Ahrendt S.R."/>
            <person name="Lipzen A."/>
            <person name="Sullivan W."/>
            <person name="Andreopoulos W.B."/>
            <person name="Clum A."/>
            <person name="Lindquist E."/>
            <person name="Daum C."/>
            <person name="Ramamoorthy G.K."/>
            <person name="Gryganskyi A."/>
            <person name="Culley D."/>
            <person name="Magnuson J.K."/>
            <person name="James T.Y."/>
            <person name="O'Malley M.A."/>
            <person name="Stajich J.E."/>
            <person name="Spatafora J.W."/>
            <person name="Visel A."/>
            <person name="Grigoriev I.V."/>
        </authorList>
    </citation>
    <scope>NUCLEOTIDE SEQUENCE [LARGE SCALE GENOMIC DNA]</scope>
    <source>
        <strain evidence="3 4">62-1032</strain>
    </source>
</reference>
<feature type="region of interest" description="Disordered" evidence="1">
    <location>
        <begin position="1"/>
        <end position="39"/>
    </location>
</feature>
<dbReference type="AlphaFoldDB" id="A0A1Y2FBD0"/>
<comment type="caution">
    <text evidence="3">The sequence shown here is derived from an EMBL/GenBank/DDBJ whole genome shotgun (WGS) entry which is preliminary data.</text>
</comment>
<gene>
    <name evidence="3" type="ORF">BCR35DRAFT_304067</name>
</gene>
<accession>A0A1Y2FBD0</accession>
<sequence length="387" mass="42365">MFKDSPDPKLTPEDAELDNLLEQGSPDPNGWERAPAPRSRGKSGGWLGLGRMFGAVLALIVLVALAGVVGGLTGTLPSSLSNKLRFTNDAPPVVQRILIRPQTNDEGLGSVLQRLKGSIILAEVVSNATFILGEAESEHHYSTSRLFNARYFNSSLPLGKSCVLGHYLPWDQRTALMQAACAVPEGGEEPAEVLTLRQRLAPCHIILDDIPDELYEGFNGCIRPFVRERLGGIAERRLGRQRKLSVGIHIRWGDTANPEGGMVFRGSMDIVHINNIVRDARERFGPLDIKLVMENHDSMVLDHLNFGDYDLIDTGDSVADLKVLANNDLLLLGASSYGATAHLLAPPGLTIVEGGDDIKYKDTVREAVLIPQYRPESLDALKRILEW</sequence>
<keyword evidence="2" id="KW-1133">Transmembrane helix</keyword>
<name>A0A1Y2FBD0_9BASI</name>
<dbReference type="EMBL" id="MCGR01000023">
    <property type="protein sequence ID" value="ORY81219.1"/>
    <property type="molecule type" value="Genomic_DNA"/>
</dbReference>
<evidence type="ECO:0000313" key="4">
    <source>
        <dbReference type="Proteomes" id="UP000193467"/>
    </source>
</evidence>
<protein>
    <submittedName>
        <fullName evidence="3">Uncharacterized protein</fullName>
    </submittedName>
</protein>
<dbReference type="OrthoDB" id="2534095at2759"/>
<dbReference type="Proteomes" id="UP000193467">
    <property type="component" value="Unassembled WGS sequence"/>
</dbReference>
<keyword evidence="2" id="KW-0812">Transmembrane</keyword>
<keyword evidence="2" id="KW-0472">Membrane</keyword>
<proteinExistence type="predicted"/>
<organism evidence="3 4">
    <name type="scientific">Leucosporidium creatinivorum</name>
    <dbReference type="NCBI Taxonomy" id="106004"/>
    <lineage>
        <taxon>Eukaryota</taxon>
        <taxon>Fungi</taxon>
        <taxon>Dikarya</taxon>
        <taxon>Basidiomycota</taxon>
        <taxon>Pucciniomycotina</taxon>
        <taxon>Microbotryomycetes</taxon>
        <taxon>Leucosporidiales</taxon>
        <taxon>Leucosporidium</taxon>
    </lineage>
</organism>
<evidence type="ECO:0000256" key="2">
    <source>
        <dbReference type="SAM" id="Phobius"/>
    </source>
</evidence>
<evidence type="ECO:0000313" key="3">
    <source>
        <dbReference type="EMBL" id="ORY81219.1"/>
    </source>
</evidence>
<dbReference type="InParanoid" id="A0A1Y2FBD0"/>
<feature type="transmembrane region" description="Helical" evidence="2">
    <location>
        <begin position="52"/>
        <end position="76"/>
    </location>
</feature>
<evidence type="ECO:0000256" key="1">
    <source>
        <dbReference type="SAM" id="MobiDB-lite"/>
    </source>
</evidence>